<evidence type="ECO:0000256" key="5">
    <source>
        <dbReference type="ARBA" id="ARBA00022792"/>
    </source>
</evidence>
<comment type="similarity">
    <text evidence="2 10">Belongs to the CybS family.</text>
</comment>
<evidence type="ECO:0000256" key="3">
    <source>
        <dbReference type="ARBA" id="ARBA00022448"/>
    </source>
</evidence>
<evidence type="ECO:0000256" key="2">
    <source>
        <dbReference type="ARBA" id="ARBA00007294"/>
    </source>
</evidence>
<keyword evidence="6 10" id="KW-0809">Transit peptide</keyword>
<evidence type="ECO:0000256" key="4">
    <source>
        <dbReference type="ARBA" id="ARBA00022692"/>
    </source>
</evidence>
<name>A0ABP9YC16_9FUNG</name>
<organism evidence="11 12">
    <name type="scientific">Helicostylum pulchrum</name>
    <dbReference type="NCBI Taxonomy" id="562976"/>
    <lineage>
        <taxon>Eukaryota</taxon>
        <taxon>Fungi</taxon>
        <taxon>Fungi incertae sedis</taxon>
        <taxon>Mucoromycota</taxon>
        <taxon>Mucoromycotina</taxon>
        <taxon>Mucoromycetes</taxon>
        <taxon>Mucorales</taxon>
        <taxon>Mucorineae</taxon>
        <taxon>Mucoraceae</taxon>
        <taxon>Helicostylum</taxon>
    </lineage>
</organism>
<dbReference type="InterPro" id="IPR007992">
    <property type="entry name" value="CybS"/>
</dbReference>
<evidence type="ECO:0000256" key="10">
    <source>
        <dbReference type="RuleBase" id="RU364031"/>
    </source>
</evidence>
<keyword evidence="7" id="KW-1133">Transmembrane helix</keyword>
<comment type="caution">
    <text evidence="11">The sequence shown here is derived from an EMBL/GenBank/DDBJ whole genome shotgun (WGS) entry which is preliminary data.</text>
</comment>
<dbReference type="InterPro" id="IPR034804">
    <property type="entry name" value="SQR/QFR_C/D"/>
</dbReference>
<evidence type="ECO:0000256" key="1">
    <source>
        <dbReference type="ARBA" id="ARBA00004448"/>
    </source>
</evidence>
<dbReference type="PANTHER" id="PTHR13337">
    <property type="entry name" value="SUCCINATE DEHYDROGENASE"/>
    <property type="match status" value="1"/>
</dbReference>
<accession>A0ABP9YC16</accession>
<evidence type="ECO:0000313" key="12">
    <source>
        <dbReference type="Proteomes" id="UP001476247"/>
    </source>
</evidence>
<keyword evidence="9 10" id="KW-0472">Membrane</keyword>
<dbReference type="Pfam" id="PF05328">
    <property type="entry name" value="CybS"/>
    <property type="match status" value="1"/>
</dbReference>
<gene>
    <name evidence="11" type="ORF">HPULCUR_010008</name>
</gene>
<dbReference type="Proteomes" id="UP001476247">
    <property type="component" value="Unassembled WGS sequence"/>
</dbReference>
<keyword evidence="8 10" id="KW-0496">Mitochondrion</keyword>
<sequence length="149" mass="16251">MALRLTATPALRSTARLMLRQQPMGLVKIHSSVAQSNAVTAPKPDRLHGSYHWDVERIVCIGLVPIISSQLAFGASPVLDTLLGVVLPIHLHIGFGACITDYFNPRNGVFMNKLMTGTLWASTAGVLVGCYQFNTNDIGITEFISKMWV</sequence>
<evidence type="ECO:0000256" key="6">
    <source>
        <dbReference type="ARBA" id="ARBA00022946"/>
    </source>
</evidence>
<keyword evidence="4" id="KW-0812">Transmembrane</keyword>
<dbReference type="CDD" id="cd03496">
    <property type="entry name" value="SQR_TypeC_CybS"/>
    <property type="match status" value="1"/>
</dbReference>
<reference evidence="11 12" key="1">
    <citation type="submission" date="2024-04" db="EMBL/GenBank/DDBJ databases">
        <title>genome sequences of Mucor flavus KT1a and Helicostylum pulchrum KT1b strains isolation_sourced from the surface of a dry-aged beef.</title>
        <authorList>
            <person name="Toyotome T."/>
            <person name="Hosono M."/>
            <person name="Torimaru M."/>
            <person name="Fukuda K."/>
            <person name="Mikami N."/>
        </authorList>
    </citation>
    <scope>NUCLEOTIDE SEQUENCE [LARGE SCALE GENOMIC DNA]</scope>
    <source>
        <strain evidence="11 12">KT1b</strain>
    </source>
</reference>
<protein>
    <recommendedName>
        <fullName evidence="10">Succinate dehydrogenase [ubiquinone] cytochrome b small subunit</fullName>
    </recommendedName>
</protein>
<dbReference type="PANTHER" id="PTHR13337:SF2">
    <property type="entry name" value="SUCCINATE DEHYDROGENASE [UBIQUINONE] CYTOCHROME B SMALL SUBUNIT, MITOCHONDRIAL"/>
    <property type="match status" value="1"/>
</dbReference>
<comment type="subcellular location">
    <subcellularLocation>
        <location evidence="1 10">Mitochondrion inner membrane</location>
        <topology evidence="1 10">Multi-pass membrane protein</topology>
    </subcellularLocation>
</comment>
<keyword evidence="12" id="KW-1185">Reference proteome</keyword>
<keyword evidence="5 10" id="KW-0999">Mitochondrion inner membrane</keyword>
<dbReference type="Gene3D" id="1.20.1300.10">
    <property type="entry name" value="Fumarate reductase/succinate dehydrogenase, transmembrane subunit"/>
    <property type="match status" value="1"/>
</dbReference>
<dbReference type="EMBL" id="BAABUJ010000035">
    <property type="protein sequence ID" value="GAA5804510.1"/>
    <property type="molecule type" value="Genomic_DNA"/>
</dbReference>
<evidence type="ECO:0000313" key="11">
    <source>
        <dbReference type="EMBL" id="GAA5804510.1"/>
    </source>
</evidence>
<keyword evidence="3" id="KW-0813">Transport</keyword>
<proteinExistence type="inferred from homology"/>
<evidence type="ECO:0000256" key="9">
    <source>
        <dbReference type="ARBA" id="ARBA00023136"/>
    </source>
</evidence>
<evidence type="ECO:0000256" key="7">
    <source>
        <dbReference type="ARBA" id="ARBA00022989"/>
    </source>
</evidence>
<evidence type="ECO:0000256" key="8">
    <source>
        <dbReference type="ARBA" id="ARBA00023128"/>
    </source>
</evidence>